<keyword evidence="5" id="KW-0067">ATP-binding</keyword>
<name>A0A9P5UE91_9AGAR</name>
<dbReference type="InterPro" id="IPR011527">
    <property type="entry name" value="ABC1_TM_dom"/>
</dbReference>
<feature type="transmembrane region" description="Helical" evidence="8">
    <location>
        <begin position="209"/>
        <end position="233"/>
    </location>
</feature>
<dbReference type="FunFam" id="3.40.50.300:FF:000838">
    <property type="entry name" value="ABC multidrug transporter (Eurofung)"/>
    <property type="match status" value="1"/>
</dbReference>
<protein>
    <recommendedName>
        <fullName evidence="14">P-loop containing nucleoside triphosphate hydrolase protein</fullName>
    </recommendedName>
</protein>
<dbReference type="InterPro" id="IPR003439">
    <property type="entry name" value="ABC_transporter-like_ATP-bd"/>
</dbReference>
<dbReference type="InterPro" id="IPR017871">
    <property type="entry name" value="ABC_transporter-like_CS"/>
</dbReference>
<evidence type="ECO:0000256" key="5">
    <source>
        <dbReference type="ARBA" id="ARBA00022840"/>
    </source>
</evidence>
<dbReference type="InterPro" id="IPR003593">
    <property type="entry name" value="AAA+_ATPase"/>
</dbReference>
<dbReference type="Gene3D" id="3.40.50.300">
    <property type="entry name" value="P-loop containing nucleotide triphosphate hydrolases"/>
    <property type="match status" value="2"/>
</dbReference>
<feature type="transmembrane region" description="Helical" evidence="8">
    <location>
        <begin position="984"/>
        <end position="1006"/>
    </location>
</feature>
<evidence type="ECO:0000256" key="1">
    <source>
        <dbReference type="ARBA" id="ARBA00004141"/>
    </source>
</evidence>
<dbReference type="GO" id="GO:0016887">
    <property type="term" value="F:ATP hydrolysis activity"/>
    <property type="evidence" value="ECO:0007669"/>
    <property type="project" value="InterPro"/>
</dbReference>
<dbReference type="Pfam" id="PF00005">
    <property type="entry name" value="ABC_tran"/>
    <property type="match status" value="2"/>
</dbReference>
<dbReference type="InterPro" id="IPR027417">
    <property type="entry name" value="P-loop_NTPase"/>
</dbReference>
<gene>
    <name evidence="12" type="ORF">BDP27DRAFT_1380610</name>
</gene>
<feature type="domain" description="ABC transporter" evidence="10">
    <location>
        <begin position="1117"/>
        <end position="1353"/>
    </location>
</feature>
<keyword evidence="3 8" id="KW-0812">Transmembrane</keyword>
<dbReference type="SUPFAM" id="SSF90123">
    <property type="entry name" value="ABC transporter transmembrane region"/>
    <property type="match status" value="2"/>
</dbReference>
<feature type="chain" id="PRO_5040355611" description="P-loop containing nucleoside triphosphate hydrolase protein" evidence="9">
    <location>
        <begin position="22"/>
        <end position="1372"/>
    </location>
</feature>
<dbReference type="Gene3D" id="1.20.1560.10">
    <property type="entry name" value="ABC transporter type 1, transmembrane domain"/>
    <property type="match status" value="2"/>
</dbReference>
<feature type="signal peptide" evidence="9">
    <location>
        <begin position="1"/>
        <end position="21"/>
    </location>
</feature>
<evidence type="ECO:0000256" key="7">
    <source>
        <dbReference type="ARBA" id="ARBA00023136"/>
    </source>
</evidence>
<dbReference type="PANTHER" id="PTHR24223:SF356">
    <property type="entry name" value="ATP-BINDING CASSETTE TRANSPORTER ABC4"/>
    <property type="match status" value="1"/>
</dbReference>
<evidence type="ECO:0000256" key="6">
    <source>
        <dbReference type="ARBA" id="ARBA00022989"/>
    </source>
</evidence>
<feature type="transmembrane region" description="Helical" evidence="8">
    <location>
        <begin position="69"/>
        <end position="88"/>
    </location>
</feature>
<evidence type="ECO:0000313" key="13">
    <source>
        <dbReference type="Proteomes" id="UP000772434"/>
    </source>
</evidence>
<dbReference type="CDD" id="cd03244">
    <property type="entry name" value="ABCC_MRP_domain2"/>
    <property type="match status" value="1"/>
</dbReference>
<dbReference type="PROSITE" id="PS50893">
    <property type="entry name" value="ABC_TRANSPORTER_2"/>
    <property type="match status" value="2"/>
</dbReference>
<keyword evidence="7 8" id="KW-0472">Membrane</keyword>
<feature type="transmembrane region" description="Helical" evidence="8">
    <location>
        <begin position="374"/>
        <end position="393"/>
    </location>
</feature>
<dbReference type="CDD" id="cd03250">
    <property type="entry name" value="ABCC_MRP_domain1"/>
    <property type="match status" value="1"/>
</dbReference>
<feature type="transmembrane region" description="Helical" evidence="8">
    <location>
        <begin position="348"/>
        <end position="368"/>
    </location>
</feature>
<dbReference type="Pfam" id="PF00664">
    <property type="entry name" value="ABC_membrane"/>
    <property type="match status" value="2"/>
</dbReference>
<evidence type="ECO:0000256" key="4">
    <source>
        <dbReference type="ARBA" id="ARBA00022741"/>
    </source>
</evidence>
<sequence length="1372" mass="151107">MLRCCCCFALFLSTLFRYYTGESDCDHDTNQNFRLLLDCVVYAYASLLAISVVLLRFKWSKILSAHLEAILLSSLVIYGFDTVFPAIISAESWQSCEGNIQICVKLTALLLGAVLVPLLTPRYYVPADPKNPSMFPNPEQTASLLSLIFFSYLDSLVLKASKVPHLSTEALPPLSDNDQARILRDKNLSKIDPLLDGGKRHVFLNLLRVFLRDVAGMSVALICHSMASFLPAVSTNRLLVHLEKSGLGDGVPAWVWITLLFVGPVASSSAIEWYMRVILKAFVRTEALLTQLIFAHAVRARVKADVRDSGTNDRSYISPSAFAEKASGSTADINTLITVDLNTMNQGLHFLVLVVYLPIQFIFCIVFLYKLLGWSAFVGIGLTLALSSIPGIVGKSLHSVQEDKMKKTDSRVRFFTDVVNVLRMVKLFGWEEKMSQRITQKRIIELKASQKARLIELLLIIISFVLPFTTMLVTFACYPSVAFPALVVFENFRNQIQVAFVRGTECITAKVSLDRINKFLQNTELLDAFVVTGVAPNDSEELTDKIGFSNASFTWSNHTGGNAMPSGRRFILSVPGTLYFKRNALNLITGPVGSGKTSLLLALLGELNPTGSWFNLPRAGGMAYAAQESWVLNETIRENILFGFPYNEERYKKVIKQCALEQDLALFAAGDQTEIGEKGLSVSGGQKARLTLARAIYSQAEILILDDILAALDVHTSKWIVEECLSGDLVKGRTVIMVVSTMATSCLSTASDNIDGYIEFSRDVLEQAAEEELDPQVDVKNENNTANSKLIVSEEIQEGNHVGRAAIALYISGLGGKHPVLFFTFFFACLFTAHFIGVVQTWFLSYWAEQYASHAPTQVSAPYYLGIYGLIFLIYVAILSSAHAGFIVASVKASESIHNQLVESILAATFRWLDETPTSRIITRATQDIGSVCDFSILLLFKIGALVVFTPMFIIPSAILAGLGIWVGSVYLNAQSSVKREMSIAKAPVVGLIGAASTGIISVRAYSAQNKFADLLIKRIDHYSRSAIVFYGLQRWMAMRTETLAGLFCAGLAGYLVYCTDSSASDIGFLLNLAVDFSSGMVWWVISRIESYLRISHEAHLGDGSLPPAHWPSSGELRVENLTARYSLDGPQVLRGLSFQIKSGERIGVVGRTGSGKSTLTLALLRCILTEGSVFYDGMLTSALNLDALRSQITIIPQTPELISGSLRQNLDPFEEHDDLTLNHALKSAGLDTLQEELNVQDRVNLETLISDGGKNLSVGQRQIIALARAIIRRSKLLILDEDYKTDTIIQNSLRTEYKERGGDATIITIAHRLQTVLDADRIMILDAGRIVEFDSPQTLLQKEGGQFRAMIEEAHDKDVLLAMVDEGSSVM</sequence>
<keyword evidence="2" id="KW-0813">Transport</keyword>
<evidence type="ECO:0000259" key="11">
    <source>
        <dbReference type="PROSITE" id="PS50929"/>
    </source>
</evidence>
<feature type="transmembrane region" description="Helical" evidence="8">
    <location>
        <begin position="33"/>
        <end position="57"/>
    </location>
</feature>
<feature type="transmembrane region" description="Helical" evidence="8">
    <location>
        <begin position="820"/>
        <end position="843"/>
    </location>
</feature>
<dbReference type="PROSITE" id="PS50929">
    <property type="entry name" value="ABC_TM1F"/>
    <property type="match status" value="2"/>
</dbReference>
<proteinExistence type="predicted"/>
<dbReference type="OrthoDB" id="6500128at2759"/>
<dbReference type="SUPFAM" id="SSF52540">
    <property type="entry name" value="P-loop containing nucleoside triphosphate hydrolases"/>
    <property type="match status" value="2"/>
</dbReference>
<dbReference type="CDD" id="cd18596">
    <property type="entry name" value="ABC_6TM_VMR1_D1_like"/>
    <property type="match status" value="1"/>
</dbReference>
<dbReference type="InterPro" id="IPR036640">
    <property type="entry name" value="ABC1_TM_sf"/>
</dbReference>
<dbReference type="PROSITE" id="PS00211">
    <property type="entry name" value="ABC_TRANSPORTER_1"/>
    <property type="match status" value="1"/>
</dbReference>
<keyword evidence="9" id="KW-0732">Signal</keyword>
<reference evidence="12" key="1">
    <citation type="submission" date="2020-11" db="EMBL/GenBank/DDBJ databases">
        <authorList>
            <consortium name="DOE Joint Genome Institute"/>
            <person name="Ahrendt S."/>
            <person name="Riley R."/>
            <person name="Andreopoulos W."/>
            <person name="Labutti K."/>
            <person name="Pangilinan J."/>
            <person name="Ruiz-Duenas F.J."/>
            <person name="Barrasa J.M."/>
            <person name="Sanchez-Garcia M."/>
            <person name="Camarero S."/>
            <person name="Miyauchi S."/>
            <person name="Serrano A."/>
            <person name="Linde D."/>
            <person name="Babiker R."/>
            <person name="Drula E."/>
            <person name="Ayuso-Fernandez I."/>
            <person name="Pacheco R."/>
            <person name="Padilla G."/>
            <person name="Ferreira P."/>
            <person name="Barriuso J."/>
            <person name="Kellner H."/>
            <person name="Castanera R."/>
            <person name="Alfaro M."/>
            <person name="Ramirez L."/>
            <person name="Pisabarro A.G."/>
            <person name="Kuo A."/>
            <person name="Tritt A."/>
            <person name="Lipzen A."/>
            <person name="He G."/>
            <person name="Yan M."/>
            <person name="Ng V."/>
            <person name="Cullen D."/>
            <person name="Martin F."/>
            <person name="Rosso M.-N."/>
            <person name="Henrissat B."/>
            <person name="Hibbett D."/>
            <person name="Martinez A.T."/>
            <person name="Grigoriev I.V."/>
        </authorList>
    </citation>
    <scope>NUCLEOTIDE SEQUENCE</scope>
    <source>
        <strain evidence="12">AH 40177</strain>
    </source>
</reference>
<dbReference type="GO" id="GO:0140359">
    <property type="term" value="F:ABC-type transporter activity"/>
    <property type="evidence" value="ECO:0007669"/>
    <property type="project" value="InterPro"/>
</dbReference>
<dbReference type="GO" id="GO:0005524">
    <property type="term" value="F:ATP binding"/>
    <property type="evidence" value="ECO:0007669"/>
    <property type="project" value="UniProtKB-KW"/>
</dbReference>
<evidence type="ECO:0000259" key="10">
    <source>
        <dbReference type="PROSITE" id="PS50893"/>
    </source>
</evidence>
<dbReference type="SMART" id="SM00382">
    <property type="entry name" value="AAA"/>
    <property type="match status" value="2"/>
</dbReference>
<dbReference type="GO" id="GO:0016020">
    <property type="term" value="C:membrane"/>
    <property type="evidence" value="ECO:0007669"/>
    <property type="project" value="UniProtKB-SubCell"/>
</dbReference>
<feature type="domain" description="ABC transmembrane type-1" evidence="11">
    <location>
        <begin position="215"/>
        <end position="477"/>
    </location>
</feature>
<comment type="caution">
    <text evidence="12">The sequence shown here is derived from an EMBL/GenBank/DDBJ whole genome shotgun (WGS) entry which is preliminary data.</text>
</comment>
<evidence type="ECO:0000313" key="12">
    <source>
        <dbReference type="EMBL" id="KAF9075994.1"/>
    </source>
</evidence>
<feature type="transmembrane region" description="Helical" evidence="8">
    <location>
        <begin position="457"/>
        <end position="489"/>
    </location>
</feature>
<feature type="domain" description="ABC transporter" evidence="10">
    <location>
        <begin position="546"/>
        <end position="791"/>
    </location>
</feature>
<evidence type="ECO:0000256" key="2">
    <source>
        <dbReference type="ARBA" id="ARBA00022448"/>
    </source>
</evidence>
<feature type="transmembrane region" description="Helical" evidence="8">
    <location>
        <begin position="953"/>
        <end position="972"/>
    </location>
</feature>
<evidence type="ECO:0000256" key="3">
    <source>
        <dbReference type="ARBA" id="ARBA00022692"/>
    </source>
</evidence>
<feature type="domain" description="ABC transmembrane type-1" evidence="11">
    <location>
        <begin position="827"/>
        <end position="1083"/>
    </location>
</feature>
<feature type="transmembrane region" description="Helical" evidence="8">
    <location>
        <begin position="1043"/>
        <end position="1060"/>
    </location>
</feature>
<feature type="transmembrane region" description="Helical" evidence="8">
    <location>
        <begin position="1067"/>
        <end position="1086"/>
    </location>
</feature>
<feature type="transmembrane region" description="Helical" evidence="8">
    <location>
        <begin position="108"/>
        <end position="125"/>
    </location>
</feature>
<evidence type="ECO:0000256" key="9">
    <source>
        <dbReference type="SAM" id="SignalP"/>
    </source>
</evidence>
<organism evidence="12 13">
    <name type="scientific">Rhodocollybia butyracea</name>
    <dbReference type="NCBI Taxonomy" id="206335"/>
    <lineage>
        <taxon>Eukaryota</taxon>
        <taxon>Fungi</taxon>
        <taxon>Dikarya</taxon>
        <taxon>Basidiomycota</taxon>
        <taxon>Agaricomycotina</taxon>
        <taxon>Agaricomycetes</taxon>
        <taxon>Agaricomycetidae</taxon>
        <taxon>Agaricales</taxon>
        <taxon>Marasmiineae</taxon>
        <taxon>Omphalotaceae</taxon>
        <taxon>Rhodocollybia</taxon>
    </lineage>
</organism>
<dbReference type="InterPro" id="IPR050173">
    <property type="entry name" value="ABC_transporter_C-like"/>
</dbReference>
<dbReference type="EMBL" id="JADNRY010000008">
    <property type="protein sequence ID" value="KAF9075994.1"/>
    <property type="molecule type" value="Genomic_DNA"/>
</dbReference>
<evidence type="ECO:0000256" key="8">
    <source>
        <dbReference type="SAM" id="Phobius"/>
    </source>
</evidence>
<accession>A0A9P5UE91</accession>
<feature type="transmembrane region" description="Helical" evidence="8">
    <location>
        <begin position="863"/>
        <end position="889"/>
    </location>
</feature>
<evidence type="ECO:0008006" key="14">
    <source>
        <dbReference type="Google" id="ProtNLM"/>
    </source>
</evidence>
<dbReference type="Proteomes" id="UP000772434">
    <property type="component" value="Unassembled WGS sequence"/>
</dbReference>
<keyword evidence="13" id="KW-1185">Reference proteome</keyword>
<feature type="transmembrane region" description="Helical" evidence="8">
    <location>
        <begin position="253"/>
        <end position="274"/>
    </location>
</feature>
<dbReference type="CDD" id="cd18604">
    <property type="entry name" value="ABC_6TM_VMR1_D2_like"/>
    <property type="match status" value="1"/>
</dbReference>
<keyword evidence="6 8" id="KW-1133">Transmembrane helix</keyword>
<comment type="subcellular location">
    <subcellularLocation>
        <location evidence="1">Membrane</location>
        <topology evidence="1">Multi-pass membrane protein</topology>
    </subcellularLocation>
</comment>
<dbReference type="PANTHER" id="PTHR24223">
    <property type="entry name" value="ATP-BINDING CASSETTE SUB-FAMILY C"/>
    <property type="match status" value="1"/>
</dbReference>
<keyword evidence="4" id="KW-0547">Nucleotide-binding</keyword>